<gene>
    <name evidence="1" type="ORF">N8A98_01700</name>
</gene>
<dbReference type="Pfam" id="PF19486">
    <property type="entry name" value="DUF6022"/>
    <property type="match status" value="1"/>
</dbReference>
<keyword evidence="2" id="KW-1185">Reference proteome</keyword>
<evidence type="ECO:0000313" key="1">
    <source>
        <dbReference type="EMBL" id="UXN67802.1"/>
    </source>
</evidence>
<evidence type="ECO:0000313" key="2">
    <source>
        <dbReference type="Proteomes" id="UP001061862"/>
    </source>
</evidence>
<geneLocation type="plasmid" evidence="1 2">
    <name>p_unnamed1</name>
</geneLocation>
<protein>
    <submittedName>
        <fullName evidence="1">DUF6022 family protein</fullName>
    </submittedName>
</protein>
<dbReference type="InterPro" id="IPR046064">
    <property type="entry name" value="DUF6022"/>
</dbReference>
<dbReference type="Proteomes" id="UP001061862">
    <property type="component" value="Plasmid p_unnamed1"/>
</dbReference>
<sequence>MHQPDFRLPIAAVTSITLLANAIQSSVDHRLNELQPLLGEYQTLFESVGDMAYGKFNALLFLPARHAIAEAGLKAVPRLPGSFQSSREWGNADETHQQRWMLSKMLGRDGRPLGTIAVGNHHDHSAFRLPRSPEIIGLLSTAPKDVTAELSRHHPEFGAAEEFREWYASYLAAQAGEGRS</sequence>
<dbReference type="EMBL" id="CP104964">
    <property type="protein sequence ID" value="UXN67802.1"/>
    <property type="molecule type" value="Genomic_DNA"/>
</dbReference>
<reference evidence="1 2" key="1">
    <citation type="submission" date="2022-09" db="EMBL/GenBank/DDBJ databases">
        <title>Interaction between co-microsymbionts with complementary sets of symbiotic genes in legume-rhizobium systems.</title>
        <authorList>
            <person name="Safronova V."/>
            <person name="Sazanova A."/>
            <person name="Afonin A."/>
            <person name="Chirak E."/>
        </authorList>
    </citation>
    <scope>NUCLEOTIDE SEQUENCE [LARGE SCALE GENOMIC DNA]</scope>
    <source>
        <strain evidence="1 2">A18/4-1</strain>
        <plasmid evidence="1 2">p_unnamed1</plasmid>
    </source>
</reference>
<accession>A0ABY6C6N3</accession>
<proteinExistence type="predicted"/>
<name>A0ABY6C6N3_9HYPH</name>
<keyword evidence="1" id="KW-0614">Plasmid</keyword>
<dbReference type="RefSeq" id="WP_262165272.1">
    <property type="nucleotide sequence ID" value="NZ_CP104964.1"/>
</dbReference>
<organism evidence="1 2">
    <name type="scientific">Devosia neptuniae</name>
    <dbReference type="NCBI Taxonomy" id="191302"/>
    <lineage>
        <taxon>Bacteria</taxon>
        <taxon>Pseudomonadati</taxon>
        <taxon>Pseudomonadota</taxon>
        <taxon>Alphaproteobacteria</taxon>
        <taxon>Hyphomicrobiales</taxon>
        <taxon>Devosiaceae</taxon>
        <taxon>Devosia</taxon>
    </lineage>
</organism>